<dbReference type="Proteomes" id="UP000253606">
    <property type="component" value="Chromosome"/>
</dbReference>
<dbReference type="Pfam" id="PF07859">
    <property type="entry name" value="Abhydrolase_3"/>
    <property type="match status" value="1"/>
</dbReference>
<dbReference type="PANTHER" id="PTHR48081">
    <property type="entry name" value="AB HYDROLASE SUPERFAMILY PROTEIN C4A8.06C"/>
    <property type="match status" value="1"/>
</dbReference>
<dbReference type="PANTHER" id="PTHR48081:SF30">
    <property type="entry name" value="ACETYL-HYDROLASE LIPR-RELATED"/>
    <property type="match status" value="1"/>
</dbReference>
<protein>
    <recommendedName>
        <fullName evidence="3">Alpha/beta hydrolase fold-3 domain-containing protein</fullName>
    </recommendedName>
</protein>
<proteinExistence type="inferred from homology"/>
<gene>
    <name evidence="4" type="ORF">ACPOL_0034</name>
</gene>
<accession>A0A2Z5FRV2</accession>
<dbReference type="EMBL" id="CP030840">
    <property type="protein sequence ID" value="AXC09421.1"/>
    <property type="molecule type" value="Genomic_DNA"/>
</dbReference>
<feature type="domain" description="Alpha/beta hydrolase fold-3" evidence="3">
    <location>
        <begin position="150"/>
        <end position="350"/>
    </location>
</feature>
<reference evidence="4 5" key="1">
    <citation type="journal article" date="2018" name="Front. Microbiol.">
        <title>Hydrolytic Capabilities as a Key to Environmental Success: Chitinolytic and Cellulolytic Acidobacteria From Acidic Sub-arctic Soils and Boreal Peatlands.</title>
        <authorList>
            <person name="Belova S.E."/>
            <person name="Ravin N.V."/>
            <person name="Pankratov T.A."/>
            <person name="Rakitin A.L."/>
            <person name="Ivanova A.A."/>
            <person name="Beletsky A.V."/>
            <person name="Mardanov A.V."/>
            <person name="Sinninghe Damste J.S."/>
            <person name="Dedysh S.N."/>
        </authorList>
    </citation>
    <scope>NUCLEOTIDE SEQUENCE [LARGE SCALE GENOMIC DNA]</scope>
    <source>
        <strain evidence="4 5">SBC82</strain>
    </source>
</reference>
<dbReference type="AlphaFoldDB" id="A0A2Z5FRV2"/>
<dbReference type="InterPro" id="IPR050300">
    <property type="entry name" value="GDXG_lipolytic_enzyme"/>
</dbReference>
<dbReference type="KEGG" id="abas:ACPOL_0034"/>
<dbReference type="Gene3D" id="3.40.50.1820">
    <property type="entry name" value="alpha/beta hydrolase"/>
    <property type="match status" value="1"/>
</dbReference>
<keyword evidence="5" id="KW-1185">Reference proteome</keyword>
<evidence type="ECO:0000313" key="4">
    <source>
        <dbReference type="EMBL" id="AXC09421.1"/>
    </source>
</evidence>
<comment type="similarity">
    <text evidence="1">Belongs to the 'GDXG' lipolytic enzyme family.</text>
</comment>
<evidence type="ECO:0000256" key="2">
    <source>
        <dbReference type="ARBA" id="ARBA00022801"/>
    </source>
</evidence>
<evidence type="ECO:0000256" key="1">
    <source>
        <dbReference type="ARBA" id="ARBA00010515"/>
    </source>
</evidence>
<evidence type="ECO:0000259" key="3">
    <source>
        <dbReference type="Pfam" id="PF07859"/>
    </source>
</evidence>
<dbReference type="InterPro" id="IPR013094">
    <property type="entry name" value="AB_hydrolase_3"/>
</dbReference>
<sequence>MLASSQSKGLPGVAVSASALHKGLMKLISCASALLLAISSACILAQQTMPPQTDTSFIDEQGTAHITRVVPVPKTISPAAQARLGTPASDAAVPQTLAERRSSTDAWQTRAGEASKAVYPVNIENRTIAGVPTRVVDPVDATPAHPDQVLINLHGGGFNSDSGSFTESIPIANLTHTRVVAVLYRLAPEHPYPAGLEDAVAVYRELLKTYKPARIGIYGTSAGAILTAEVAVRLKQLGLPLPGALGIFSGMGDFSLLGDSIAMYALNGLSGHLDVPHDDKSDSSYVGRTNPKDPVLSPIYADLHGLPPTLFVTSGRDLLLSGTSLLHRAFLRHGVDARLVIFEALPHAFWNDVSLPESKEAYGYMADFFSQQLSR</sequence>
<keyword evidence="2" id="KW-0378">Hydrolase</keyword>
<dbReference type="GO" id="GO:0004806">
    <property type="term" value="F:triacylglycerol lipase activity"/>
    <property type="evidence" value="ECO:0007669"/>
    <property type="project" value="TreeGrafter"/>
</dbReference>
<dbReference type="InterPro" id="IPR029058">
    <property type="entry name" value="AB_hydrolase_fold"/>
</dbReference>
<name>A0A2Z5FRV2_9BACT</name>
<dbReference type="SUPFAM" id="SSF53474">
    <property type="entry name" value="alpha/beta-Hydrolases"/>
    <property type="match status" value="1"/>
</dbReference>
<evidence type="ECO:0000313" key="5">
    <source>
        <dbReference type="Proteomes" id="UP000253606"/>
    </source>
</evidence>
<organism evidence="4 5">
    <name type="scientific">Acidisarcina polymorpha</name>
    <dbReference type="NCBI Taxonomy" id="2211140"/>
    <lineage>
        <taxon>Bacteria</taxon>
        <taxon>Pseudomonadati</taxon>
        <taxon>Acidobacteriota</taxon>
        <taxon>Terriglobia</taxon>
        <taxon>Terriglobales</taxon>
        <taxon>Acidobacteriaceae</taxon>
        <taxon>Acidisarcina</taxon>
    </lineage>
</organism>